<comment type="caution">
    <text evidence="10">The sequence shown here is derived from an EMBL/GenBank/DDBJ whole genome shotgun (WGS) entry which is preliminary data.</text>
</comment>
<gene>
    <name evidence="10" type="ORF">Taro_029902</name>
</gene>
<dbReference type="PROSITE" id="PS51032">
    <property type="entry name" value="AP2_ERF"/>
    <property type="match status" value="1"/>
</dbReference>
<evidence type="ECO:0000256" key="6">
    <source>
        <dbReference type="ARBA" id="ARBA00023242"/>
    </source>
</evidence>
<dbReference type="GO" id="GO:0005634">
    <property type="term" value="C:nucleus"/>
    <property type="evidence" value="ECO:0007669"/>
    <property type="project" value="UniProtKB-SubCell"/>
</dbReference>
<dbReference type="CDD" id="cd00018">
    <property type="entry name" value="AP2"/>
    <property type="match status" value="1"/>
</dbReference>
<feature type="domain" description="AP2/ERF" evidence="9">
    <location>
        <begin position="59"/>
        <end position="116"/>
    </location>
</feature>
<sequence length="242" mass="25799">MNSEHSTSSSNSSSSAEFSQALPPPGVSSPTSSWASSSTSTPKKKRAGRKKFRETRHPVYRGVRERNGGKWVCEVREPSNKARIWLGTYVAPEMAARAHDVAALALRGKAAPLNFPDSAWLLPRAASASAEDIRCAAARAADMFRPRTAADAATAPSPAAASTRRVAVPKEAPAAAKGNQRAPAPPTRTPAVEAFLDDEALFDMPGLVAGMAEGLMLTPPSTHRGFDWDDLDCHVDTSLWNH</sequence>
<keyword evidence="6" id="KW-0539">Nucleus</keyword>
<comment type="subcellular location">
    <subcellularLocation>
        <location evidence="1">Nucleus</location>
    </subcellularLocation>
</comment>
<dbReference type="EMBL" id="NMUH01002017">
    <property type="protein sequence ID" value="MQL97210.1"/>
    <property type="molecule type" value="Genomic_DNA"/>
</dbReference>
<feature type="region of interest" description="Disordered" evidence="8">
    <location>
        <begin position="149"/>
        <end position="187"/>
    </location>
</feature>
<keyword evidence="4" id="KW-0010">Activator</keyword>
<accession>A0A843VUK1</accession>
<evidence type="ECO:0000259" key="9">
    <source>
        <dbReference type="PROSITE" id="PS51032"/>
    </source>
</evidence>
<feature type="compositionally biased region" description="Low complexity" evidence="8">
    <location>
        <begin position="149"/>
        <end position="177"/>
    </location>
</feature>
<evidence type="ECO:0000256" key="8">
    <source>
        <dbReference type="SAM" id="MobiDB-lite"/>
    </source>
</evidence>
<feature type="compositionally biased region" description="Basic residues" evidence="8">
    <location>
        <begin position="42"/>
        <end position="54"/>
    </location>
</feature>
<evidence type="ECO:0000256" key="1">
    <source>
        <dbReference type="ARBA" id="ARBA00004123"/>
    </source>
</evidence>
<dbReference type="InterPro" id="IPR016177">
    <property type="entry name" value="DNA-bd_dom_sf"/>
</dbReference>
<keyword evidence="2" id="KW-0805">Transcription regulation</keyword>
<dbReference type="InterPro" id="IPR045277">
    <property type="entry name" value="DRE1A-I"/>
</dbReference>
<dbReference type="GO" id="GO:0003700">
    <property type="term" value="F:DNA-binding transcription factor activity"/>
    <property type="evidence" value="ECO:0007669"/>
    <property type="project" value="InterPro"/>
</dbReference>
<dbReference type="Pfam" id="PF00847">
    <property type="entry name" value="AP2"/>
    <property type="match status" value="1"/>
</dbReference>
<dbReference type="PRINTS" id="PR00367">
    <property type="entry name" value="ETHRSPELEMNT"/>
</dbReference>
<dbReference type="AlphaFoldDB" id="A0A843VUK1"/>
<evidence type="ECO:0000256" key="2">
    <source>
        <dbReference type="ARBA" id="ARBA00023015"/>
    </source>
</evidence>
<evidence type="ECO:0000256" key="3">
    <source>
        <dbReference type="ARBA" id="ARBA00023125"/>
    </source>
</evidence>
<proteinExistence type="inferred from homology"/>
<name>A0A843VUK1_COLES</name>
<keyword evidence="11" id="KW-1185">Reference proteome</keyword>
<evidence type="ECO:0000313" key="11">
    <source>
        <dbReference type="Proteomes" id="UP000652761"/>
    </source>
</evidence>
<dbReference type="SUPFAM" id="SSF54171">
    <property type="entry name" value="DNA-binding domain"/>
    <property type="match status" value="1"/>
</dbReference>
<organism evidence="10 11">
    <name type="scientific">Colocasia esculenta</name>
    <name type="common">Wild taro</name>
    <name type="synonym">Arum esculentum</name>
    <dbReference type="NCBI Taxonomy" id="4460"/>
    <lineage>
        <taxon>Eukaryota</taxon>
        <taxon>Viridiplantae</taxon>
        <taxon>Streptophyta</taxon>
        <taxon>Embryophyta</taxon>
        <taxon>Tracheophyta</taxon>
        <taxon>Spermatophyta</taxon>
        <taxon>Magnoliopsida</taxon>
        <taxon>Liliopsida</taxon>
        <taxon>Araceae</taxon>
        <taxon>Aroideae</taxon>
        <taxon>Colocasieae</taxon>
        <taxon>Colocasia</taxon>
    </lineage>
</organism>
<evidence type="ECO:0000256" key="7">
    <source>
        <dbReference type="ARBA" id="ARBA00024343"/>
    </source>
</evidence>
<dbReference type="Gene3D" id="3.30.730.10">
    <property type="entry name" value="AP2/ERF domain"/>
    <property type="match status" value="1"/>
</dbReference>
<comment type="similarity">
    <text evidence="7">Belongs to the AP2/ERF transcription factor family. ERF subfamily.</text>
</comment>
<evidence type="ECO:0000256" key="4">
    <source>
        <dbReference type="ARBA" id="ARBA00023159"/>
    </source>
</evidence>
<dbReference type="FunFam" id="3.30.730.10:FF:000001">
    <property type="entry name" value="Ethylene-responsive transcription factor 2"/>
    <property type="match status" value="1"/>
</dbReference>
<dbReference type="PANTHER" id="PTHR31839:SF42">
    <property type="entry name" value="DEHYDRATION-RESPONSIVE ELEMENT-BINDING PROTEIN 1F"/>
    <property type="match status" value="1"/>
</dbReference>
<feature type="region of interest" description="Disordered" evidence="8">
    <location>
        <begin position="1"/>
        <end position="61"/>
    </location>
</feature>
<evidence type="ECO:0000256" key="5">
    <source>
        <dbReference type="ARBA" id="ARBA00023163"/>
    </source>
</evidence>
<reference evidence="10" key="1">
    <citation type="submission" date="2017-07" db="EMBL/GenBank/DDBJ databases">
        <title>Taro Niue Genome Assembly and Annotation.</title>
        <authorList>
            <person name="Atibalentja N."/>
            <person name="Keating K."/>
            <person name="Fields C.J."/>
        </authorList>
    </citation>
    <scope>NUCLEOTIDE SEQUENCE</scope>
    <source>
        <strain evidence="10">Niue_2</strain>
        <tissue evidence="10">Leaf</tissue>
    </source>
</reference>
<evidence type="ECO:0000313" key="10">
    <source>
        <dbReference type="EMBL" id="MQL97210.1"/>
    </source>
</evidence>
<dbReference type="GO" id="GO:0003677">
    <property type="term" value="F:DNA binding"/>
    <property type="evidence" value="ECO:0007669"/>
    <property type="project" value="UniProtKB-KW"/>
</dbReference>
<dbReference type="InterPro" id="IPR001471">
    <property type="entry name" value="AP2/ERF_dom"/>
</dbReference>
<dbReference type="InterPro" id="IPR036955">
    <property type="entry name" value="AP2/ERF_dom_sf"/>
</dbReference>
<keyword evidence="5" id="KW-0804">Transcription</keyword>
<dbReference type="OrthoDB" id="676764at2759"/>
<feature type="compositionally biased region" description="Low complexity" evidence="8">
    <location>
        <begin position="28"/>
        <end position="41"/>
    </location>
</feature>
<protein>
    <recommendedName>
        <fullName evidence="9">AP2/ERF domain-containing protein</fullName>
    </recommendedName>
</protein>
<dbReference type="PANTHER" id="PTHR31839">
    <property type="entry name" value="DEHYDRATION-RESPONSIVE ELEMENT-BINDING PROTEIN 1D"/>
    <property type="match status" value="1"/>
</dbReference>
<keyword evidence="3" id="KW-0238">DNA-binding</keyword>
<dbReference type="Proteomes" id="UP000652761">
    <property type="component" value="Unassembled WGS sequence"/>
</dbReference>
<feature type="compositionally biased region" description="Low complexity" evidence="8">
    <location>
        <begin position="1"/>
        <end position="19"/>
    </location>
</feature>
<dbReference type="SMART" id="SM00380">
    <property type="entry name" value="AP2"/>
    <property type="match status" value="1"/>
</dbReference>